<dbReference type="STRING" id="485917.Phep_1084"/>
<dbReference type="HOGENOM" id="CLU_2602896_0_0_10"/>
<proteinExistence type="predicted"/>
<evidence type="ECO:0000313" key="2">
    <source>
        <dbReference type="Proteomes" id="UP000000852"/>
    </source>
</evidence>
<dbReference type="KEGG" id="phe:Phep_1084"/>
<organism evidence="1 2">
    <name type="scientific">Pedobacter heparinus (strain ATCC 13125 / DSM 2366 / CIP 104194 / JCM 7457 / NBRC 12017 / NCIMB 9290 / NRRL B-14731 / HIM 762-3)</name>
    <dbReference type="NCBI Taxonomy" id="485917"/>
    <lineage>
        <taxon>Bacteria</taxon>
        <taxon>Pseudomonadati</taxon>
        <taxon>Bacteroidota</taxon>
        <taxon>Sphingobacteriia</taxon>
        <taxon>Sphingobacteriales</taxon>
        <taxon>Sphingobacteriaceae</taxon>
        <taxon>Pedobacter</taxon>
    </lineage>
</organism>
<protein>
    <submittedName>
        <fullName evidence="1">Uncharacterized protein</fullName>
    </submittedName>
</protein>
<accession>C6Y3M3</accession>
<gene>
    <name evidence="1" type="ordered locus">Phep_1084</name>
</gene>
<sequence length="79" mass="9149">MTESNAIYKCRMTCVRRCGDNCKKSHRRINIYSGYVNKNFDTLGKEFVFYGGLNDADNKIVTQEYVPGEKYDAVLVLRK</sequence>
<reference evidence="1 2" key="1">
    <citation type="journal article" date="2009" name="Stand. Genomic Sci.">
        <title>Complete genome sequence of Pedobacter heparinus type strain (HIM 762-3).</title>
        <authorList>
            <person name="Han C."/>
            <person name="Spring S."/>
            <person name="Lapidus A."/>
            <person name="Del Rio T.G."/>
            <person name="Tice H."/>
            <person name="Copeland A."/>
            <person name="Cheng J.F."/>
            <person name="Lucas S."/>
            <person name="Chen F."/>
            <person name="Nolan M."/>
            <person name="Bruce D."/>
            <person name="Goodwin L."/>
            <person name="Pitluck S."/>
            <person name="Ivanova N."/>
            <person name="Mavromatis K."/>
            <person name="Mikhailova N."/>
            <person name="Pati A."/>
            <person name="Chen A."/>
            <person name="Palaniappan K."/>
            <person name="Land M."/>
            <person name="Hauser L."/>
            <person name="Chang Y.J."/>
            <person name="Jeffries C.C."/>
            <person name="Saunders E."/>
            <person name="Chertkov O."/>
            <person name="Brettin T."/>
            <person name="Goker M."/>
            <person name="Rohde M."/>
            <person name="Bristow J."/>
            <person name="Eisen J.A."/>
            <person name="Markowitz V."/>
            <person name="Hugenholtz P."/>
            <person name="Kyrpides N.C."/>
            <person name="Klenk H.P."/>
            <person name="Detter J.C."/>
        </authorList>
    </citation>
    <scope>NUCLEOTIDE SEQUENCE [LARGE SCALE GENOMIC DNA]</scope>
    <source>
        <strain evidence="2">ATCC 13125 / DSM 2366 / CIP 104194 / JCM 7457 / NBRC 12017 / NCIMB 9290 / NRRL B-14731 / HIM 762-3</strain>
    </source>
</reference>
<dbReference type="AlphaFoldDB" id="C6Y3M3"/>
<dbReference type="eggNOG" id="ENOG50349PU">
    <property type="taxonomic scope" value="Bacteria"/>
</dbReference>
<evidence type="ECO:0000313" key="1">
    <source>
        <dbReference type="EMBL" id="ACU03302.1"/>
    </source>
</evidence>
<dbReference type="EMBL" id="CP001681">
    <property type="protein sequence ID" value="ACU03302.1"/>
    <property type="molecule type" value="Genomic_DNA"/>
</dbReference>
<keyword evidence="2" id="KW-1185">Reference proteome</keyword>
<name>C6Y3M3_PEDHD</name>
<dbReference type="Proteomes" id="UP000000852">
    <property type="component" value="Chromosome"/>
</dbReference>